<reference evidence="3 4" key="1">
    <citation type="journal article" date="2012" name="BMC Genomics">
        <title>Tools to kill: Genome of one of the most destructive plant pathogenic fungi Macrophomina phaseolina.</title>
        <authorList>
            <person name="Islam M.S."/>
            <person name="Haque M.S."/>
            <person name="Islam M.M."/>
            <person name="Emdad E.M."/>
            <person name="Halim A."/>
            <person name="Hossen Q.M.M."/>
            <person name="Hossain M.Z."/>
            <person name="Ahmed B."/>
            <person name="Rahim S."/>
            <person name="Rahman M.S."/>
            <person name="Alam M.M."/>
            <person name="Hou S."/>
            <person name="Wan X."/>
            <person name="Saito J.A."/>
            <person name="Alam M."/>
        </authorList>
    </citation>
    <scope>NUCLEOTIDE SEQUENCE [LARGE SCALE GENOMIC DNA]</scope>
    <source>
        <strain evidence="3 4">MS6</strain>
    </source>
</reference>
<name>K2RIT0_MACPH</name>
<evidence type="ECO:0000313" key="4">
    <source>
        <dbReference type="Proteomes" id="UP000007129"/>
    </source>
</evidence>
<dbReference type="OrthoDB" id="4161186at2759"/>
<dbReference type="InParanoid" id="K2RIT0"/>
<dbReference type="Proteomes" id="UP000007129">
    <property type="component" value="Unassembled WGS sequence"/>
</dbReference>
<dbReference type="AlphaFoldDB" id="K2RIT0"/>
<dbReference type="STRING" id="1126212.K2RIT0"/>
<evidence type="ECO:0000313" key="3">
    <source>
        <dbReference type="EMBL" id="EKG14493.1"/>
    </source>
</evidence>
<dbReference type="InterPro" id="IPR046797">
    <property type="entry name" value="PDDEXK_12"/>
</dbReference>
<protein>
    <recommendedName>
        <fullName evidence="2">PD-(D/E)XK nuclease-like domain-containing protein</fullName>
    </recommendedName>
</protein>
<dbReference type="Pfam" id="PF20516">
    <property type="entry name" value="PDDEXK_12"/>
    <property type="match status" value="1"/>
</dbReference>
<gene>
    <name evidence="3" type="ORF">MPH_08342</name>
</gene>
<feature type="region of interest" description="Disordered" evidence="1">
    <location>
        <begin position="323"/>
        <end position="342"/>
    </location>
</feature>
<dbReference type="VEuPathDB" id="FungiDB:MPH_08342"/>
<proteinExistence type="predicted"/>
<sequence length="792" mass="88889">MSAPKIAGFPAQRLPSRYAKNVSEAEFAIEELSQNPFPQCHAYPRGNKRCKHLCKLDPHKLAEARDIALSISLPYNYHRTVEVYHALLCDTHSVKAAFCLPLVFGLMGISIHEASSPSSDQELRLILRPEDPEDGPPLADVINYCNEEIQRTEYSSGNTNSRMTTSAALRNRAAPTLSKPFQITRLAGSAQNCKGEPTLDFIVMNFELCFGDGKTFNCIAYSSTGERCKHNLDAHDIETARNKLKRDFGRPPLLSVLEPLILELLCADHRTEHWKDAYYLKWSPSFVGGFHAQPSGDFVHTVTDDIGQESIRTPVSFEPIPTEFRATKSPTPATPGRYPHRSCEEHKVTKNTPFDMRCLQRKGESRATWSEIFDQEPSTLTAALQYTPHLPEDIVHEDTPATTATTTVPQTPKKSPIPRMASVSSPLPSRPIPSPSQGPGHETAWTQDPSIYFGSKSTPIRAPAQLERFGFTTRFELLEDPQTQDILSNDSRKLLSDLKRIGTSEEVIPQDLKYFAQAHPLGRNLQSKHFTPESPPRRNTSWDSVQAAMAQWHRIHELLEAAWECEKADLFESAWNAEVHSVVLRLALQGERRKETGIWYRDVTTASISHSCLPSPVPGSTRQVNKMVDYAMVIEPAPILAGSISEKLRRRDEYSINHTDQGHLLKTPIAVGIETKRPGCDEFTARAQLTVWAAAHFSRLHQLSQTAGHESCAKEIVEIPLILVQGHEWKLALAKAEVPEEHKICFMRYITIGKTNSILGIYTLIASLQRLGKWASEVYEPWFKLYVLGLED</sequence>
<comment type="caution">
    <text evidence="3">The sequence shown here is derived from an EMBL/GenBank/DDBJ whole genome shotgun (WGS) entry which is preliminary data.</text>
</comment>
<dbReference type="HOGENOM" id="CLU_354528_0_0_1"/>
<dbReference type="EMBL" id="AHHD01000347">
    <property type="protein sequence ID" value="EKG14493.1"/>
    <property type="molecule type" value="Genomic_DNA"/>
</dbReference>
<feature type="compositionally biased region" description="Low complexity" evidence="1">
    <location>
        <begin position="400"/>
        <end position="412"/>
    </location>
</feature>
<evidence type="ECO:0000259" key="2">
    <source>
        <dbReference type="Pfam" id="PF20516"/>
    </source>
</evidence>
<evidence type="ECO:0000256" key="1">
    <source>
        <dbReference type="SAM" id="MobiDB-lite"/>
    </source>
</evidence>
<accession>K2RIT0</accession>
<feature type="domain" description="PD-(D/E)XK nuclease-like" evidence="2">
    <location>
        <begin position="538"/>
        <end position="779"/>
    </location>
</feature>
<feature type="region of interest" description="Disordered" evidence="1">
    <location>
        <begin position="397"/>
        <end position="454"/>
    </location>
</feature>
<dbReference type="eggNOG" id="ENOG502SSXD">
    <property type="taxonomic scope" value="Eukaryota"/>
</dbReference>
<organism evidence="3 4">
    <name type="scientific">Macrophomina phaseolina (strain MS6)</name>
    <name type="common">Charcoal rot fungus</name>
    <dbReference type="NCBI Taxonomy" id="1126212"/>
    <lineage>
        <taxon>Eukaryota</taxon>
        <taxon>Fungi</taxon>
        <taxon>Dikarya</taxon>
        <taxon>Ascomycota</taxon>
        <taxon>Pezizomycotina</taxon>
        <taxon>Dothideomycetes</taxon>
        <taxon>Dothideomycetes incertae sedis</taxon>
        <taxon>Botryosphaeriales</taxon>
        <taxon>Botryosphaeriaceae</taxon>
        <taxon>Macrophomina</taxon>
    </lineage>
</organism>